<protein>
    <recommendedName>
        <fullName evidence="3">ACB domain-containing protein</fullName>
    </recommendedName>
</protein>
<dbReference type="EMBL" id="HBHP01014778">
    <property type="protein sequence ID" value="CAD9762520.1"/>
    <property type="molecule type" value="Transcribed_RNA"/>
</dbReference>
<dbReference type="GO" id="GO:0005737">
    <property type="term" value="C:cytoplasm"/>
    <property type="evidence" value="ECO:0007669"/>
    <property type="project" value="TreeGrafter"/>
</dbReference>
<organism evidence="4">
    <name type="scientific">Lotharella oceanica</name>
    <dbReference type="NCBI Taxonomy" id="641309"/>
    <lineage>
        <taxon>Eukaryota</taxon>
        <taxon>Sar</taxon>
        <taxon>Rhizaria</taxon>
        <taxon>Cercozoa</taxon>
        <taxon>Chlorarachniophyceae</taxon>
        <taxon>Lotharella</taxon>
    </lineage>
</organism>
<dbReference type="InterPro" id="IPR014352">
    <property type="entry name" value="FERM/acyl-CoA-bd_prot_sf"/>
</dbReference>
<evidence type="ECO:0000256" key="1">
    <source>
        <dbReference type="ARBA" id="ARBA00023121"/>
    </source>
</evidence>
<dbReference type="InterPro" id="IPR000582">
    <property type="entry name" value="Acyl-CoA-binding_protein"/>
</dbReference>
<dbReference type="Gene3D" id="1.20.80.10">
    <property type="match status" value="1"/>
</dbReference>
<dbReference type="GO" id="GO:0000062">
    <property type="term" value="F:fatty-acyl-CoA binding"/>
    <property type="evidence" value="ECO:0007669"/>
    <property type="project" value="InterPro"/>
</dbReference>
<feature type="compositionally biased region" description="Basic and acidic residues" evidence="2">
    <location>
        <begin position="207"/>
        <end position="217"/>
    </location>
</feature>
<sequence>MTQTPRLVRLGSLPPYPERFELVAKVAGAPDHEGVSSSNDGALLMFALYMQAMEGKCTMEQPSMFSLTEYTKWKCWDAISHLGKMEAMRRYVQTVEEEMPTVWDRVIDLDNSNTPKDESAAPAEGQTQPQDAAAPNTTSTTPSTSTPAATTAPTPKKANPTHYEDDPSNGTTNDEVSTANSDPGMSSSSNANQKAATTPTPQPTPNEVKRKGMEGKRRGSSSAAEGEGGGVVPSRVSSRFPETSREVGALLSALQVVEKNPESIQDYVPSTRQLLEDMLSTKALLDHAEAEMKSGCAEEEKLKDHLKAINPTNTSVEPDSGSFSPDTLRTSKQRSEALVHKGQTCINEIKEHVEMWRKAIQEELEASATGLDMLGDRGSFGFQALACLLPMKQRCADALARWTKIDIRFGAIAVPENDEGVCVVC</sequence>
<evidence type="ECO:0000259" key="3">
    <source>
        <dbReference type="PROSITE" id="PS51228"/>
    </source>
</evidence>
<proteinExistence type="predicted"/>
<dbReference type="GO" id="GO:0006631">
    <property type="term" value="P:fatty acid metabolic process"/>
    <property type="evidence" value="ECO:0007669"/>
    <property type="project" value="TreeGrafter"/>
</dbReference>
<dbReference type="AlphaFoldDB" id="A0A7S2XAJ3"/>
<dbReference type="PRINTS" id="PR00689">
    <property type="entry name" value="ACOABINDINGP"/>
</dbReference>
<dbReference type="SUPFAM" id="SSF47027">
    <property type="entry name" value="Acyl-CoA binding protein"/>
    <property type="match status" value="1"/>
</dbReference>
<dbReference type="PANTHER" id="PTHR23310">
    <property type="entry name" value="ACYL-COA-BINDING PROTEIN, ACBP"/>
    <property type="match status" value="1"/>
</dbReference>
<name>A0A7S2XAJ3_9EUKA</name>
<feature type="compositionally biased region" description="Low complexity" evidence="2">
    <location>
        <begin position="132"/>
        <end position="161"/>
    </location>
</feature>
<dbReference type="InterPro" id="IPR035984">
    <property type="entry name" value="Acyl-CoA-binding_sf"/>
</dbReference>
<keyword evidence="1" id="KW-0446">Lipid-binding</keyword>
<evidence type="ECO:0000313" key="4">
    <source>
        <dbReference type="EMBL" id="CAD9762520.1"/>
    </source>
</evidence>
<gene>
    <name evidence="4" type="ORF">LSP00402_LOCUS9208</name>
</gene>
<dbReference type="PROSITE" id="PS51228">
    <property type="entry name" value="ACB_2"/>
    <property type="match status" value="1"/>
</dbReference>
<dbReference type="Pfam" id="PF00887">
    <property type="entry name" value="ACBP"/>
    <property type="match status" value="1"/>
</dbReference>
<feature type="region of interest" description="Disordered" evidence="2">
    <location>
        <begin position="109"/>
        <end position="241"/>
    </location>
</feature>
<feature type="compositionally biased region" description="Polar residues" evidence="2">
    <location>
        <begin position="168"/>
        <end position="196"/>
    </location>
</feature>
<feature type="domain" description="ACB" evidence="3">
    <location>
        <begin position="16"/>
        <end position="104"/>
    </location>
</feature>
<accession>A0A7S2XAJ3</accession>
<dbReference type="PANTHER" id="PTHR23310:SF77">
    <property type="entry name" value="LD25952P"/>
    <property type="match status" value="1"/>
</dbReference>
<reference evidence="4" key="1">
    <citation type="submission" date="2021-01" db="EMBL/GenBank/DDBJ databases">
        <authorList>
            <person name="Corre E."/>
            <person name="Pelletier E."/>
            <person name="Niang G."/>
            <person name="Scheremetjew M."/>
            <person name="Finn R."/>
            <person name="Kale V."/>
            <person name="Holt S."/>
            <person name="Cochrane G."/>
            <person name="Meng A."/>
            <person name="Brown T."/>
            <person name="Cohen L."/>
        </authorList>
    </citation>
    <scope>NUCLEOTIDE SEQUENCE</scope>
    <source>
        <strain evidence="4">CCMP622</strain>
    </source>
</reference>
<evidence type="ECO:0000256" key="2">
    <source>
        <dbReference type="SAM" id="MobiDB-lite"/>
    </source>
</evidence>